<dbReference type="AlphaFoldDB" id="B1Y951"/>
<evidence type="ECO:0000313" key="2">
    <source>
        <dbReference type="EMBL" id="ACB40280.1"/>
    </source>
</evidence>
<organism evidence="2 3">
    <name type="scientific">Pyrobaculum neutrophilum (strain DSM 2338 / JCM 9278 / NBRC 100436 / V24Sta)</name>
    <name type="common">Thermoproteus neutrophilus</name>
    <dbReference type="NCBI Taxonomy" id="444157"/>
    <lineage>
        <taxon>Archaea</taxon>
        <taxon>Thermoproteota</taxon>
        <taxon>Thermoprotei</taxon>
        <taxon>Thermoproteales</taxon>
        <taxon>Thermoproteaceae</taxon>
        <taxon>Pyrobaculum</taxon>
    </lineage>
</organism>
<dbReference type="RefSeq" id="WP_012350699.1">
    <property type="nucleotide sequence ID" value="NC_010525.1"/>
</dbReference>
<gene>
    <name evidence="2" type="ordered locus">Tneu_1354</name>
</gene>
<evidence type="ECO:0000256" key="1">
    <source>
        <dbReference type="SAM" id="MobiDB-lite"/>
    </source>
</evidence>
<keyword evidence="3" id="KW-1185">Reference proteome</keyword>
<feature type="compositionally biased region" description="Basic and acidic residues" evidence="1">
    <location>
        <begin position="98"/>
        <end position="107"/>
    </location>
</feature>
<proteinExistence type="predicted"/>
<feature type="region of interest" description="Disordered" evidence="1">
    <location>
        <begin position="52"/>
        <end position="107"/>
    </location>
</feature>
<dbReference type="OrthoDB" id="28998at2157"/>
<protein>
    <submittedName>
        <fullName evidence="2">Uncharacterized protein</fullName>
    </submittedName>
</protein>
<evidence type="ECO:0000313" key="3">
    <source>
        <dbReference type="Proteomes" id="UP000001694"/>
    </source>
</evidence>
<dbReference type="STRING" id="444157.Tneu_1354"/>
<dbReference type="GeneID" id="6165038"/>
<dbReference type="eggNOG" id="arCOG03760">
    <property type="taxonomic scope" value="Archaea"/>
</dbReference>
<dbReference type="EMBL" id="CP001014">
    <property type="protein sequence ID" value="ACB40280.1"/>
    <property type="molecule type" value="Genomic_DNA"/>
</dbReference>
<sequence>MLTELYKAGKVRQEALGVLAKSVICAKTGCLTSGPEAVFGNLALPLTESLTAAPRQKAPQQRRQTPKLAQPQPKRQEQKQQQPPEQRPAAVSQPPKPQETKVEEKREEASWGSLVALLAEEARVDRSKAEAVIDALMNYLSIYPSVGVIRLVEDVSRLAKVEHRAVRAALEILRSADVVELREEGVVNLRKLVRRGDIKL</sequence>
<dbReference type="HOGENOM" id="CLU_1340774_0_0_2"/>
<accession>B1Y951</accession>
<name>B1Y951_PYRNV</name>
<reference evidence="2" key="1">
    <citation type="submission" date="2008-03" db="EMBL/GenBank/DDBJ databases">
        <title>Complete sequence of Thermoproteus neutrophilus V24Sta.</title>
        <authorList>
            <consortium name="US DOE Joint Genome Institute"/>
            <person name="Copeland A."/>
            <person name="Lucas S."/>
            <person name="Lapidus A."/>
            <person name="Glavina del Rio T."/>
            <person name="Dalin E."/>
            <person name="Tice H."/>
            <person name="Bruce D."/>
            <person name="Goodwin L."/>
            <person name="Pitluck S."/>
            <person name="Sims D."/>
            <person name="Brettin T."/>
            <person name="Detter J.C."/>
            <person name="Han C."/>
            <person name="Kuske C.R."/>
            <person name="Schmutz J."/>
            <person name="Larimer F."/>
            <person name="Land M."/>
            <person name="Hauser L."/>
            <person name="Kyrpides N."/>
            <person name="Mikhailova N."/>
            <person name="Biddle J.F."/>
            <person name="Zhang Z."/>
            <person name="Fitz-Gibbon S.T."/>
            <person name="Lowe T.M."/>
            <person name="Saltikov C."/>
            <person name="House C.H."/>
            <person name="Richardson P."/>
        </authorList>
    </citation>
    <scope>NUCLEOTIDE SEQUENCE [LARGE SCALE GENOMIC DNA]</scope>
    <source>
        <strain evidence="2">V24Sta</strain>
    </source>
</reference>
<dbReference type="KEGG" id="tne:Tneu_1354"/>
<feature type="compositionally biased region" description="Low complexity" evidence="1">
    <location>
        <begin position="52"/>
        <end position="88"/>
    </location>
</feature>
<dbReference type="Proteomes" id="UP000001694">
    <property type="component" value="Chromosome"/>
</dbReference>